<evidence type="ECO:0000256" key="3">
    <source>
        <dbReference type="ARBA" id="ARBA00022737"/>
    </source>
</evidence>
<evidence type="ECO:0000256" key="4">
    <source>
        <dbReference type="ARBA" id="ARBA00023315"/>
    </source>
</evidence>
<accession>A0ABV3L661</accession>
<dbReference type="PANTHER" id="PTHR43300:SF11">
    <property type="entry name" value="ACETYLTRANSFERASE RV3034C-RELATED"/>
    <property type="match status" value="1"/>
</dbReference>
<evidence type="ECO:0000256" key="2">
    <source>
        <dbReference type="ARBA" id="ARBA00022679"/>
    </source>
</evidence>
<name>A0ABV3L661_9RHOB</name>
<evidence type="ECO:0000313" key="6">
    <source>
        <dbReference type="Proteomes" id="UP001553161"/>
    </source>
</evidence>
<dbReference type="EMBL" id="JBFBVU010000010">
    <property type="protein sequence ID" value="MEV8467020.1"/>
    <property type="molecule type" value="Genomic_DNA"/>
</dbReference>
<dbReference type="EC" id="2.3.1.-" evidence="5"/>
<dbReference type="Gene3D" id="2.160.10.10">
    <property type="entry name" value="Hexapeptide repeat proteins"/>
    <property type="match status" value="1"/>
</dbReference>
<dbReference type="PANTHER" id="PTHR43300">
    <property type="entry name" value="ACETYLTRANSFERASE"/>
    <property type="match status" value="1"/>
</dbReference>
<comment type="similarity">
    <text evidence="1">Belongs to the transferase hexapeptide repeat family.</text>
</comment>
<dbReference type="PROSITE" id="PS00101">
    <property type="entry name" value="HEXAPEP_TRANSFERASES"/>
    <property type="match status" value="1"/>
</dbReference>
<dbReference type="InterPro" id="IPR011004">
    <property type="entry name" value="Trimer_LpxA-like_sf"/>
</dbReference>
<dbReference type="SUPFAM" id="SSF51161">
    <property type="entry name" value="Trimeric LpxA-like enzymes"/>
    <property type="match status" value="1"/>
</dbReference>
<protein>
    <submittedName>
        <fullName evidence="5">CatB-related O-acetyltransferase</fullName>
        <ecNumber evidence="5">2.3.1.-</ecNumber>
    </submittedName>
</protein>
<dbReference type="Proteomes" id="UP001553161">
    <property type="component" value="Unassembled WGS sequence"/>
</dbReference>
<keyword evidence="4 5" id="KW-0012">Acyltransferase</keyword>
<keyword evidence="2 5" id="KW-0808">Transferase</keyword>
<comment type="caution">
    <text evidence="5">The sequence shown here is derived from an EMBL/GenBank/DDBJ whole genome shotgun (WGS) entry which is preliminary data.</text>
</comment>
<dbReference type="InterPro" id="IPR050179">
    <property type="entry name" value="Trans_hexapeptide_repeat"/>
</dbReference>
<evidence type="ECO:0000313" key="5">
    <source>
        <dbReference type="EMBL" id="MEV8467020.1"/>
    </source>
</evidence>
<dbReference type="InterPro" id="IPR001451">
    <property type="entry name" value="Hexapep"/>
</dbReference>
<sequence>MSAPDPDVLHPMPGIDQVVFLRPLAEDRPNVSVGAFTYYDDPDGAEHFFDRNVRYHFDFVGDRLVIGPFCAIARGAAFIMNGATHAMGGFSTFPFNIFGHGWEQGFDPASWAAENRGDTVIGADVWIGTEALILPGVTIGPGAIIAARSVVTANVAPYTVVGGNPAREIRARFDADTVARLLAIAWWDWPLDKLTCNLDAIRGADLAALEAAS</sequence>
<organism evidence="5 6">
    <name type="scientific">Meridianimarinicoccus marinus</name>
    <dbReference type="NCBI Taxonomy" id="3231483"/>
    <lineage>
        <taxon>Bacteria</taxon>
        <taxon>Pseudomonadati</taxon>
        <taxon>Pseudomonadota</taxon>
        <taxon>Alphaproteobacteria</taxon>
        <taxon>Rhodobacterales</taxon>
        <taxon>Paracoccaceae</taxon>
        <taxon>Meridianimarinicoccus</taxon>
    </lineage>
</organism>
<keyword evidence="6" id="KW-1185">Reference proteome</keyword>
<reference evidence="5 6" key="1">
    <citation type="submission" date="2024-07" db="EMBL/GenBank/DDBJ databases">
        <authorList>
            <person name="Kang M."/>
        </authorList>
    </citation>
    <scope>NUCLEOTIDE SEQUENCE [LARGE SCALE GENOMIC DNA]</scope>
    <source>
        <strain evidence="5 6">DFM31</strain>
    </source>
</reference>
<keyword evidence="3" id="KW-0677">Repeat</keyword>
<dbReference type="Pfam" id="PF00132">
    <property type="entry name" value="Hexapep"/>
    <property type="match status" value="1"/>
</dbReference>
<evidence type="ECO:0000256" key="1">
    <source>
        <dbReference type="ARBA" id="ARBA00007274"/>
    </source>
</evidence>
<dbReference type="CDD" id="cd03349">
    <property type="entry name" value="LbH_XAT"/>
    <property type="match status" value="1"/>
</dbReference>
<proteinExistence type="inferred from homology"/>
<gene>
    <name evidence="5" type="ORF">AB0T83_09540</name>
</gene>
<dbReference type="InterPro" id="IPR018357">
    <property type="entry name" value="Hexapep_transf_CS"/>
</dbReference>
<dbReference type="GO" id="GO:0016746">
    <property type="term" value="F:acyltransferase activity"/>
    <property type="evidence" value="ECO:0007669"/>
    <property type="project" value="UniProtKB-KW"/>
</dbReference>